<accession>A0ABQ3XSD3</accession>
<name>A0ABQ3XSD3_9ACTN</name>
<evidence type="ECO:0000313" key="2">
    <source>
        <dbReference type="Proteomes" id="UP000612282"/>
    </source>
</evidence>
<dbReference type="EMBL" id="BOMG01000126">
    <property type="protein sequence ID" value="GID61420.1"/>
    <property type="molecule type" value="Genomic_DNA"/>
</dbReference>
<keyword evidence="2" id="KW-1185">Reference proteome</keyword>
<evidence type="ECO:0008006" key="3">
    <source>
        <dbReference type="Google" id="ProtNLM"/>
    </source>
</evidence>
<gene>
    <name evidence="1" type="ORF">Aco03nite_098240</name>
</gene>
<protein>
    <recommendedName>
        <fullName evidence="3">Phytanoyl-CoA dioxygenase</fullName>
    </recommendedName>
</protein>
<comment type="caution">
    <text evidence="1">The sequence shown here is derived from an EMBL/GenBank/DDBJ whole genome shotgun (WGS) entry which is preliminary data.</text>
</comment>
<dbReference type="Gene3D" id="2.60.120.620">
    <property type="entry name" value="q2cbj1_9rhob like domain"/>
    <property type="match status" value="1"/>
</dbReference>
<dbReference type="PANTHER" id="PTHR20883">
    <property type="entry name" value="PHYTANOYL-COA DIOXYGENASE DOMAIN CONTAINING 1"/>
    <property type="match status" value="1"/>
</dbReference>
<dbReference type="PANTHER" id="PTHR20883:SF48">
    <property type="entry name" value="ECTOINE DIOXYGENASE"/>
    <property type="match status" value="1"/>
</dbReference>
<sequence>MDVQFYREQGYTPGIPVMDRDFVDRSLAEYERLAAADPERAGFGFQNIHFQHRFAWEIATNPRLLDLMEQLLGPDLALTNVRFLCKDGTKHEDAYFAWHQDVAYYGIEPPTAVVGWVALDDSTMEAGCLEVIPGSHRHGVVRHELSAPAGNVLRANQVIPAELIDEAKAVPIEQQAGTVSFHDAALFHSSRPNRSGRRRCGVQLGFVSPSVSEAEKFVDQPRPPGWRWHPFRAVLVRGEDRWGRLSMREAPFPVPA</sequence>
<reference evidence="1 2" key="1">
    <citation type="submission" date="2021-01" db="EMBL/GenBank/DDBJ databases">
        <title>Whole genome shotgun sequence of Actinoplanes couchii NBRC 106145.</title>
        <authorList>
            <person name="Komaki H."/>
            <person name="Tamura T."/>
        </authorList>
    </citation>
    <scope>NUCLEOTIDE SEQUENCE [LARGE SCALE GENOMIC DNA]</scope>
    <source>
        <strain evidence="1 2">NBRC 106145</strain>
    </source>
</reference>
<dbReference type="Pfam" id="PF05721">
    <property type="entry name" value="PhyH"/>
    <property type="match status" value="1"/>
</dbReference>
<evidence type="ECO:0000313" key="1">
    <source>
        <dbReference type="EMBL" id="GID61420.1"/>
    </source>
</evidence>
<dbReference type="SUPFAM" id="SSF51197">
    <property type="entry name" value="Clavaminate synthase-like"/>
    <property type="match status" value="1"/>
</dbReference>
<dbReference type="Proteomes" id="UP000612282">
    <property type="component" value="Unassembled WGS sequence"/>
</dbReference>
<dbReference type="InterPro" id="IPR008775">
    <property type="entry name" value="Phytyl_CoA_dOase-like"/>
</dbReference>
<dbReference type="RefSeq" id="WP_203809370.1">
    <property type="nucleotide sequence ID" value="NZ_BAAAQE010000104.1"/>
</dbReference>
<organism evidence="1 2">
    <name type="scientific">Actinoplanes couchii</name>
    <dbReference type="NCBI Taxonomy" id="403638"/>
    <lineage>
        <taxon>Bacteria</taxon>
        <taxon>Bacillati</taxon>
        <taxon>Actinomycetota</taxon>
        <taxon>Actinomycetes</taxon>
        <taxon>Micromonosporales</taxon>
        <taxon>Micromonosporaceae</taxon>
        <taxon>Actinoplanes</taxon>
    </lineage>
</organism>
<proteinExistence type="predicted"/>